<feature type="transmembrane region" description="Helical" evidence="1">
    <location>
        <begin position="90"/>
        <end position="111"/>
    </location>
</feature>
<dbReference type="PROSITE" id="PS50965">
    <property type="entry name" value="NERD"/>
    <property type="match status" value="1"/>
</dbReference>
<keyword evidence="1" id="KW-1133">Transmembrane helix</keyword>
<reference evidence="3 4" key="1">
    <citation type="submission" date="2023-08" db="EMBL/GenBank/DDBJ databases">
        <title>Oxalobacteraceae gen .nov., isolated from river sludge outside the plant.</title>
        <authorList>
            <person name="Zhao S.Y."/>
        </authorList>
    </citation>
    <scope>NUCLEOTIDE SEQUENCE [LARGE SCALE GENOMIC DNA]</scope>
    <source>
        <strain evidence="3 4">R-40</strain>
    </source>
</reference>
<keyword evidence="1" id="KW-0812">Transmembrane</keyword>
<dbReference type="RefSeq" id="WP_338436052.1">
    <property type="nucleotide sequence ID" value="NZ_JAUYVH010000002.1"/>
</dbReference>
<dbReference type="Proteomes" id="UP001225596">
    <property type="component" value="Unassembled WGS sequence"/>
</dbReference>
<dbReference type="InterPro" id="IPR011528">
    <property type="entry name" value="NERD"/>
</dbReference>
<protein>
    <submittedName>
        <fullName evidence="3">Nuclease-related domain-containing protein</fullName>
    </submittedName>
</protein>
<feature type="transmembrane region" description="Helical" evidence="1">
    <location>
        <begin position="12"/>
        <end position="38"/>
    </location>
</feature>
<evidence type="ECO:0000256" key="1">
    <source>
        <dbReference type="SAM" id="Phobius"/>
    </source>
</evidence>
<name>A0ABU1BMS9_9BURK</name>
<keyword evidence="1" id="KW-0472">Membrane</keyword>
<proteinExistence type="predicted"/>
<dbReference type="EMBL" id="JAUYVH010000002">
    <property type="protein sequence ID" value="MDQ9170139.1"/>
    <property type="molecule type" value="Genomic_DNA"/>
</dbReference>
<evidence type="ECO:0000313" key="4">
    <source>
        <dbReference type="Proteomes" id="UP001225596"/>
    </source>
</evidence>
<evidence type="ECO:0000313" key="3">
    <source>
        <dbReference type="EMBL" id="MDQ9170139.1"/>
    </source>
</evidence>
<evidence type="ECO:0000259" key="2">
    <source>
        <dbReference type="PROSITE" id="PS50965"/>
    </source>
</evidence>
<keyword evidence="4" id="KW-1185">Reference proteome</keyword>
<comment type="caution">
    <text evidence="3">The sequence shown here is derived from an EMBL/GenBank/DDBJ whole genome shotgun (WGS) entry which is preliminary data.</text>
</comment>
<gene>
    <name evidence="3" type="ORF">Q8A64_06890</name>
</gene>
<feature type="domain" description="NERD" evidence="2">
    <location>
        <begin position="131"/>
        <end position="254"/>
    </location>
</feature>
<accession>A0ABU1BMS9</accession>
<organism evidence="3 4">
    <name type="scientific">Keguizhuia sedimenti</name>
    <dbReference type="NCBI Taxonomy" id="3064264"/>
    <lineage>
        <taxon>Bacteria</taxon>
        <taxon>Pseudomonadati</taxon>
        <taxon>Pseudomonadota</taxon>
        <taxon>Betaproteobacteria</taxon>
        <taxon>Burkholderiales</taxon>
        <taxon>Oxalobacteraceae</taxon>
        <taxon>Keguizhuia</taxon>
    </lineage>
</organism>
<feature type="transmembrane region" description="Helical" evidence="1">
    <location>
        <begin position="59"/>
        <end position="78"/>
    </location>
</feature>
<sequence>MSKENNPSEDMLSTLLGMAIAAAVLYVPFIMKGLLYPFRGWIWRQLQLERVCLSLVSRKWLYLPVKWTAPIAFAYFGFQAFSHFRQVPTTYYPILVGILYAIGMLLCALTFNAIHWMEQYFHTPSFQKKLAGIAAENHVKELIHAYQRNLLASRSLHGALFVFYPGSDKEFSVEADHILLTERNIFVIETKYKSGTITANATATHWEVTTAHGDSQMRNALIQAKNAAQILARECNLPCRPIPLVAIQGKDLVISNAPTNVVRAENIWNVIDAFELNQSSPGLPPLGRTHSIGMIQLSEVLNAKKA</sequence>
<feature type="non-terminal residue" evidence="3">
    <location>
        <position position="306"/>
    </location>
</feature>
<dbReference type="Pfam" id="PF08378">
    <property type="entry name" value="NERD"/>
    <property type="match status" value="1"/>
</dbReference>